<dbReference type="Pfam" id="PF05879">
    <property type="entry name" value="RHD3_GTPase"/>
    <property type="match status" value="1"/>
</dbReference>
<dbReference type="AlphaFoldDB" id="A0A426YWT5"/>
<dbReference type="InterPro" id="IPR027417">
    <property type="entry name" value="P-loop_NTPase"/>
</dbReference>
<dbReference type="PANTHER" id="PTHR45923:SF2">
    <property type="entry name" value="PROTEIN SEY1"/>
    <property type="match status" value="1"/>
</dbReference>
<dbReference type="GO" id="GO:0016320">
    <property type="term" value="P:endoplasmic reticulum membrane fusion"/>
    <property type="evidence" value="ECO:0007669"/>
    <property type="project" value="TreeGrafter"/>
</dbReference>
<evidence type="ECO:0000256" key="3">
    <source>
        <dbReference type="ARBA" id="ARBA00022824"/>
    </source>
</evidence>
<evidence type="ECO:0000259" key="7">
    <source>
        <dbReference type="PROSITE" id="PS51715"/>
    </source>
</evidence>
<evidence type="ECO:0000256" key="1">
    <source>
        <dbReference type="ARBA" id="ARBA00022741"/>
    </source>
</evidence>
<dbReference type="PROSITE" id="PS51715">
    <property type="entry name" value="G_GB1_RHD3"/>
    <property type="match status" value="1"/>
</dbReference>
<accession>A0A426YWT5</accession>
<organism evidence="8 9">
    <name type="scientific">Ensete ventricosum</name>
    <name type="common">Abyssinian banana</name>
    <name type="synonym">Musa ensete</name>
    <dbReference type="NCBI Taxonomy" id="4639"/>
    <lineage>
        <taxon>Eukaryota</taxon>
        <taxon>Viridiplantae</taxon>
        <taxon>Streptophyta</taxon>
        <taxon>Embryophyta</taxon>
        <taxon>Tracheophyta</taxon>
        <taxon>Spermatophyta</taxon>
        <taxon>Magnoliopsida</taxon>
        <taxon>Liliopsida</taxon>
        <taxon>Zingiberales</taxon>
        <taxon>Musaceae</taxon>
        <taxon>Ensete</taxon>
    </lineage>
</organism>
<dbReference type="SUPFAM" id="SSF52540">
    <property type="entry name" value="P-loop containing nucleoside triphosphate hydrolases"/>
    <property type="match status" value="1"/>
</dbReference>
<dbReference type="GO" id="GO:0003924">
    <property type="term" value="F:GTPase activity"/>
    <property type="evidence" value="ECO:0007669"/>
    <property type="project" value="TreeGrafter"/>
</dbReference>
<reference evidence="8 9" key="1">
    <citation type="journal article" date="2014" name="Agronomy (Basel)">
        <title>A Draft Genome Sequence for Ensete ventricosum, the Drought-Tolerant Tree Against Hunger.</title>
        <authorList>
            <person name="Harrison J."/>
            <person name="Moore K.A."/>
            <person name="Paszkiewicz K."/>
            <person name="Jones T."/>
            <person name="Grant M."/>
            <person name="Ambacheew D."/>
            <person name="Muzemil S."/>
            <person name="Studholme D.J."/>
        </authorList>
    </citation>
    <scope>NUCLEOTIDE SEQUENCE [LARGE SCALE GENOMIC DNA]</scope>
</reference>
<feature type="domain" description="GB1/RHD3-type G" evidence="7">
    <location>
        <begin position="35"/>
        <end position="263"/>
    </location>
</feature>
<dbReference type="InterPro" id="IPR030386">
    <property type="entry name" value="G_GB1_RHD3_dom"/>
</dbReference>
<dbReference type="CDD" id="cd01851">
    <property type="entry name" value="GBP"/>
    <property type="match status" value="1"/>
</dbReference>
<keyword evidence="5" id="KW-0472">Membrane</keyword>
<dbReference type="GO" id="GO:0005525">
    <property type="term" value="F:GTP binding"/>
    <property type="evidence" value="ECO:0007669"/>
    <property type="project" value="UniProtKB-KW"/>
</dbReference>
<evidence type="ECO:0000256" key="5">
    <source>
        <dbReference type="ARBA" id="ARBA00023136"/>
    </source>
</evidence>
<dbReference type="Gene3D" id="3.40.50.300">
    <property type="entry name" value="P-loop containing nucleotide triphosphate hydrolases"/>
    <property type="match status" value="1"/>
</dbReference>
<dbReference type="Proteomes" id="UP000287651">
    <property type="component" value="Unassembled WGS sequence"/>
</dbReference>
<evidence type="ECO:0000256" key="4">
    <source>
        <dbReference type="ARBA" id="ARBA00023134"/>
    </source>
</evidence>
<evidence type="ECO:0000313" key="8">
    <source>
        <dbReference type="EMBL" id="RRT56186.1"/>
    </source>
</evidence>
<protein>
    <recommendedName>
        <fullName evidence="7">GB1/RHD3-type G domain-containing protein</fullName>
    </recommendedName>
</protein>
<gene>
    <name evidence="8" type="ORF">B296_00048014</name>
</gene>
<evidence type="ECO:0000256" key="2">
    <source>
        <dbReference type="ARBA" id="ARBA00022801"/>
    </source>
</evidence>
<keyword evidence="1" id="KW-0547">Nucleotide-binding</keyword>
<keyword evidence="4" id="KW-0342">GTP-binding</keyword>
<proteinExistence type="inferred from homology"/>
<keyword evidence="3" id="KW-0256">Endoplasmic reticulum</keyword>
<dbReference type="InterPro" id="IPR008803">
    <property type="entry name" value="RHD3/Sey1"/>
</dbReference>
<sequence length="263" mass="29581">MGEGGCCVQLIDGDGVFNVAGIEHFMNSVKLAECGLSYAVVSIMGPQSSGKSTLLNHLFGTNFREMDAFRGRSQTTKGIWLAKCANVEPFTVVMDLEGTDGRERGEDDTAFEKQSALFALAISDIVLINMWCHDIGREQAANKPLLKTVFQVMMRLFSPRKTTLLFVIRDKTKTPLEHLEPVLREDIQKIWDNVPKPQAHKDTPLSEFFNVEVVALSSFEEKEVLFREQVCCHIITYSNKLKSTSNLFLVVVVVYHFPLFDLV</sequence>
<dbReference type="GO" id="GO:0005783">
    <property type="term" value="C:endoplasmic reticulum"/>
    <property type="evidence" value="ECO:0007669"/>
    <property type="project" value="TreeGrafter"/>
</dbReference>
<dbReference type="FunFam" id="3.40.50.300:FF:000544">
    <property type="entry name" value="Protein ROOT HAIR DEFECTIVE 3 homolog"/>
    <property type="match status" value="1"/>
</dbReference>
<dbReference type="PANTHER" id="PTHR45923">
    <property type="entry name" value="PROTEIN SEY1"/>
    <property type="match status" value="1"/>
</dbReference>
<evidence type="ECO:0000313" key="9">
    <source>
        <dbReference type="Proteomes" id="UP000287651"/>
    </source>
</evidence>
<evidence type="ECO:0000256" key="6">
    <source>
        <dbReference type="PROSITE-ProRule" id="PRU01052"/>
    </source>
</evidence>
<name>A0A426YWT5_ENSVE</name>
<comment type="caution">
    <text evidence="8">The sequence shown here is derived from an EMBL/GenBank/DDBJ whole genome shotgun (WGS) entry which is preliminary data.</text>
</comment>
<comment type="similarity">
    <text evidence="6">Belongs to the TRAFAC class dynamin-like GTPase superfamily. GB1/RHD3 GTPase family.</text>
</comment>
<keyword evidence="2" id="KW-0378">Hydrolase</keyword>
<dbReference type="EMBL" id="AMZH03009741">
    <property type="protein sequence ID" value="RRT56186.1"/>
    <property type="molecule type" value="Genomic_DNA"/>
</dbReference>